<dbReference type="GO" id="GO:0006811">
    <property type="term" value="P:monoatomic ion transport"/>
    <property type="evidence" value="ECO:0007669"/>
    <property type="project" value="UniProtKB-KW"/>
</dbReference>
<dbReference type="PANTHER" id="PTHR38762">
    <property type="entry name" value="CRYPTIC OUTER MEMBRANE PORIN BGLH-RELATED"/>
    <property type="match status" value="1"/>
</dbReference>
<keyword evidence="4" id="KW-1134">Transmembrane beta strand</keyword>
<keyword evidence="6" id="KW-0732">Signal</keyword>
<evidence type="ECO:0000256" key="9">
    <source>
        <dbReference type="ARBA" id="ARBA00023136"/>
    </source>
</evidence>
<dbReference type="GO" id="GO:0046930">
    <property type="term" value="C:pore complex"/>
    <property type="evidence" value="ECO:0007669"/>
    <property type="project" value="UniProtKB-KW"/>
</dbReference>
<dbReference type="PANTHER" id="PTHR38762:SF1">
    <property type="entry name" value="CRYPTIC OUTER MEMBRANE PORIN BGLH-RELATED"/>
    <property type="match status" value="1"/>
</dbReference>
<evidence type="ECO:0000256" key="8">
    <source>
        <dbReference type="ARBA" id="ARBA00023114"/>
    </source>
</evidence>
<dbReference type="SUPFAM" id="SSF56935">
    <property type="entry name" value="Porins"/>
    <property type="match status" value="1"/>
</dbReference>
<protein>
    <submittedName>
        <fullName evidence="13">Carbohydrate porin</fullName>
    </submittedName>
</protein>
<evidence type="ECO:0000256" key="2">
    <source>
        <dbReference type="ARBA" id="ARBA00007055"/>
    </source>
</evidence>
<feature type="domain" description="LamB-type porin N-terminal" evidence="12">
    <location>
        <begin position="29"/>
        <end position="58"/>
    </location>
</feature>
<dbReference type="Proteomes" id="UP000461443">
    <property type="component" value="Unassembled WGS sequence"/>
</dbReference>
<keyword evidence="10" id="KW-0998">Cell outer membrane</keyword>
<dbReference type="Pfam" id="PF11471">
    <property type="entry name" value="Sugarporin_N"/>
    <property type="match status" value="1"/>
</dbReference>
<evidence type="ECO:0000256" key="1">
    <source>
        <dbReference type="ARBA" id="ARBA00004571"/>
    </source>
</evidence>
<evidence type="ECO:0000256" key="7">
    <source>
        <dbReference type="ARBA" id="ARBA00023065"/>
    </source>
</evidence>
<dbReference type="InterPro" id="IPR050286">
    <property type="entry name" value="G_neg_Bact_CarbUptk_Porin"/>
</dbReference>
<name>A0A845SAF2_9GAMM</name>
<dbReference type="AlphaFoldDB" id="A0A845SAF2"/>
<evidence type="ECO:0000313" key="13">
    <source>
        <dbReference type="EMBL" id="NDL61763.1"/>
    </source>
</evidence>
<dbReference type="GO" id="GO:0015288">
    <property type="term" value="F:porin activity"/>
    <property type="evidence" value="ECO:0007669"/>
    <property type="project" value="UniProtKB-KW"/>
</dbReference>
<dbReference type="GO" id="GO:0009279">
    <property type="term" value="C:cell outer membrane"/>
    <property type="evidence" value="ECO:0007669"/>
    <property type="project" value="UniProtKB-SubCell"/>
</dbReference>
<keyword evidence="8" id="KW-0626">Porin</keyword>
<evidence type="ECO:0000313" key="14">
    <source>
        <dbReference type="Proteomes" id="UP000461443"/>
    </source>
</evidence>
<dbReference type="GO" id="GO:0015144">
    <property type="term" value="F:carbohydrate transmembrane transporter activity"/>
    <property type="evidence" value="ECO:0007669"/>
    <property type="project" value="TreeGrafter"/>
</dbReference>
<reference evidence="13 14" key="2">
    <citation type="submission" date="2020-02" db="EMBL/GenBank/DDBJ databases">
        <title>The new genus of Enterobacteriales.</title>
        <authorList>
            <person name="Kim I.S."/>
        </authorList>
    </citation>
    <scope>NUCLEOTIDE SEQUENCE [LARGE SCALE GENOMIC DNA]</scope>
    <source>
        <strain evidence="13 14">SAP-6</strain>
    </source>
</reference>
<dbReference type="InterPro" id="IPR003192">
    <property type="entry name" value="Porin_LamB"/>
</dbReference>
<comment type="similarity">
    <text evidence="2">Belongs to the porin LamB (TC 1.B.3) family.</text>
</comment>
<dbReference type="RefSeq" id="WP_162364448.1">
    <property type="nucleotide sequence ID" value="NZ_WUBS01000002.1"/>
</dbReference>
<dbReference type="CDD" id="cd01346">
    <property type="entry name" value="Maltoporin-like"/>
    <property type="match status" value="1"/>
</dbReference>
<organism evidence="13 14">
    <name type="scientific">Acerihabitans arboris</name>
    <dbReference type="NCBI Taxonomy" id="2691583"/>
    <lineage>
        <taxon>Bacteria</taxon>
        <taxon>Pseudomonadati</taxon>
        <taxon>Pseudomonadota</taxon>
        <taxon>Gammaproteobacteria</taxon>
        <taxon>Enterobacterales</taxon>
        <taxon>Pectobacteriaceae</taxon>
        <taxon>Acerihabitans</taxon>
    </lineage>
</organism>
<keyword evidence="3" id="KW-0813">Transport</keyword>
<proteinExistence type="inferred from homology"/>
<gene>
    <name evidence="13" type="ORF">GRH90_03170</name>
</gene>
<comment type="subcellular location">
    <subcellularLocation>
        <location evidence="1">Cell outer membrane</location>
        <topology evidence="1">Multi-pass membrane protein</topology>
    </subcellularLocation>
</comment>
<keyword evidence="11" id="KW-0175">Coiled coil</keyword>
<dbReference type="Pfam" id="PF02264">
    <property type="entry name" value="LamB"/>
    <property type="match status" value="1"/>
</dbReference>
<evidence type="ECO:0000256" key="5">
    <source>
        <dbReference type="ARBA" id="ARBA00022692"/>
    </source>
</evidence>
<reference evidence="13 14" key="1">
    <citation type="submission" date="2019-12" db="EMBL/GenBank/DDBJ databases">
        <authorList>
            <person name="Lee S.D."/>
        </authorList>
    </citation>
    <scope>NUCLEOTIDE SEQUENCE [LARGE SCALE GENOMIC DNA]</scope>
    <source>
        <strain evidence="13 14">SAP-6</strain>
    </source>
</reference>
<sequence length="541" mass="60319">MLGRYFNKLIVFSIIFGFFSNNALAVKLTVEQRLELLEKELIANKQELKATRQELNLYKEIAERRDNPPMPVAGAPAKVTGGERVRAQTPAPARSAKGAAAADVADGAGAAKETSITLADISSYVKDDLGFTYSGYFRSGWATAAHGVPKSWAIGSLGRFGNEYGGWFDLILKQKVYDADGKTAHAVVWLDGNVGQSYSNGVFDSTSDNLLQFSDMYLTTTGFLPFLPDSSLWVGKHYLRNYEIQMLDWKAHKADSAGGVGLENIQAGTGKLDIALMRQDLKVYAKDYSTTEQANTNAVDVRMRDIPLWDKATLGVYGKYNMANKSDTQRENEQRDTFFAMKDAWLGTVVLRQNFANGGFNEWTVQAANNSVASGFMHISDANPDYGSNTYYYGDHTGGTAYRLISQGETYLRPDVIVANALVYGRGNDLYSYETGAHTDFETFRAVARPAYIWNQYNQTGVELAYFNQTNNANNTAYHESGYKTTLFHTLKVNTSMLTSRPEIRFYATYLKILENDIDQFAFEDEKDDQVSVGVQAEVWW</sequence>
<keyword evidence="7" id="KW-0406">Ion transport</keyword>
<keyword evidence="9" id="KW-0472">Membrane</keyword>
<comment type="caution">
    <text evidence="13">The sequence shown here is derived from an EMBL/GenBank/DDBJ whole genome shotgun (WGS) entry which is preliminary data.</text>
</comment>
<dbReference type="InterPro" id="IPR021570">
    <property type="entry name" value="LamB-type_porin_N_dom"/>
</dbReference>
<accession>A0A845SAF2</accession>
<dbReference type="GO" id="GO:0015774">
    <property type="term" value="P:polysaccharide transport"/>
    <property type="evidence" value="ECO:0007669"/>
    <property type="project" value="TreeGrafter"/>
</dbReference>
<keyword evidence="5" id="KW-0812">Transmembrane</keyword>
<evidence type="ECO:0000256" key="6">
    <source>
        <dbReference type="ARBA" id="ARBA00022729"/>
    </source>
</evidence>
<evidence type="ECO:0000256" key="10">
    <source>
        <dbReference type="ARBA" id="ARBA00023237"/>
    </source>
</evidence>
<keyword evidence="14" id="KW-1185">Reference proteome</keyword>
<dbReference type="Gene3D" id="2.40.170.10">
    <property type="entry name" value="Porin, LamB type"/>
    <property type="match status" value="1"/>
</dbReference>
<evidence type="ECO:0000256" key="4">
    <source>
        <dbReference type="ARBA" id="ARBA00022452"/>
    </source>
</evidence>
<evidence type="ECO:0000256" key="11">
    <source>
        <dbReference type="SAM" id="Coils"/>
    </source>
</evidence>
<feature type="coiled-coil region" evidence="11">
    <location>
        <begin position="27"/>
        <end position="65"/>
    </location>
</feature>
<evidence type="ECO:0000259" key="12">
    <source>
        <dbReference type="Pfam" id="PF11471"/>
    </source>
</evidence>
<evidence type="ECO:0000256" key="3">
    <source>
        <dbReference type="ARBA" id="ARBA00022448"/>
    </source>
</evidence>
<dbReference type="EMBL" id="WUBS01000002">
    <property type="protein sequence ID" value="NDL61763.1"/>
    <property type="molecule type" value="Genomic_DNA"/>
</dbReference>
<dbReference type="InterPro" id="IPR036998">
    <property type="entry name" value="Porin_LamB_sf"/>
</dbReference>